<organism evidence="1 2">
    <name type="scientific">Dermacentor silvarum</name>
    <name type="common">Tick</name>
    <dbReference type="NCBI Taxonomy" id="543639"/>
    <lineage>
        <taxon>Eukaryota</taxon>
        <taxon>Metazoa</taxon>
        <taxon>Ecdysozoa</taxon>
        <taxon>Arthropoda</taxon>
        <taxon>Chelicerata</taxon>
        <taxon>Arachnida</taxon>
        <taxon>Acari</taxon>
        <taxon>Parasitiformes</taxon>
        <taxon>Ixodida</taxon>
        <taxon>Ixodoidea</taxon>
        <taxon>Ixodidae</taxon>
        <taxon>Rhipicephalinae</taxon>
        <taxon>Dermacentor</taxon>
    </lineage>
</organism>
<evidence type="ECO:0000313" key="1">
    <source>
        <dbReference type="EMBL" id="KAH7971541.1"/>
    </source>
</evidence>
<dbReference type="EMBL" id="CM023480">
    <property type="protein sequence ID" value="KAH7971541.1"/>
    <property type="molecule type" value="Genomic_DNA"/>
</dbReference>
<keyword evidence="2" id="KW-1185">Reference proteome</keyword>
<protein>
    <submittedName>
        <fullName evidence="1">Uncharacterized protein</fullName>
    </submittedName>
</protein>
<proteinExistence type="predicted"/>
<accession>A0ACB8DLR6</accession>
<evidence type="ECO:0000313" key="2">
    <source>
        <dbReference type="Proteomes" id="UP000821865"/>
    </source>
</evidence>
<dbReference type="Proteomes" id="UP000821865">
    <property type="component" value="Chromosome 11"/>
</dbReference>
<gene>
    <name evidence="1" type="ORF">HPB49_025647</name>
</gene>
<sequence>MKVDSESFCTMPSVQAANVCVDIGPEPVLHVIPPYVLLASTSRCVPRTSQFRGGLHDERGTVSVRVAGRTFEVDLELLKKHSCYFAKCFHKLPQEALRIPLELQDVKPEVFEALVLFMETGFLDADPFTALDIYEASMLLGVHRAIKEIKRITLIGSKMERLLVWYRTANKGSSGRDRQAALRLVASRFDEVVADERFLRLSVAEVVPLFSCSRLGTSGEVSVFLAALRWLNHDYCKRQQYVVQLLKCVRFSLMSREEIVHCFHPPLLSNITRFPSVAFMVLAAYGVVSLQEEGREHLLSRFASQPRAFLCPKPEDQQQTPLWSAVSGTSADSRRTTPSSGRKASLLKLVPPPKKEDKMRTPEKALPLPTKQQQHSPRTFAVAWDQGGESSQELAVASSTSLSQLQAEAPQQQPSQPQGQPQQQHGAAGTSVFTVQIMGDVQTTPSMPRANRSFEFSFPEKGSGVRRLRAILSSTRRDSAL</sequence>
<reference evidence="1" key="1">
    <citation type="submission" date="2020-05" db="EMBL/GenBank/DDBJ databases">
        <title>Large-scale comparative analyses of tick genomes elucidate their genetic diversity and vector capacities.</title>
        <authorList>
            <person name="Jia N."/>
            <person name="Wang J."/>
            <person name="Shi W."/>
            <person name="Du L."/>
            <person name="Sun Y."/>
            <person name="Zhan W."/>
            <person name="Jiang J."/>
            <person name="Wang Q."/>
            <person name="Zhang B."/>
            <person name="Ji P."/>
            <person name="Sakyi L.B."/>
            <person name="Cui X."/>
            <person name="Yuan T."/>
            <person name="Jiang B."/>
            <person name="Yang W."/>
            <person name="Lam T.T.-Y."/>
            <person name="Chang Q."/>
            <person name="Ding S."/>
            <person name="Wang X."/>
            <person name="Zhu J."/>
            <person name="Ruan X."/>
            <person name="Zhao L."/>
            <person name="Wei J."/>
            <person name="Que T."/>
            <person name="Du C."/>
            <person name="Cheng J."/>
            <person name="Dai P."/>
            <person name="Han X."/>
            <person name="Huang E."/>
            <person name="Gao Y."/>
            <person name="Liu J."/>
            <person name="Shao H."/>
            <person name="Ye R."/>
            <person name="Li L."/>
            <person name="Wei W."/>
            <person name="Wang X."/>
            <person name="Wang C."/>
            <person name="Yang T."/>
            <person name="Huo Q."/>
            <person name="Li W."/>
            <person name="Guo W."/>
            <person name="Chen H."/>
            <person name="Zhou L."/>
            <person name="Ni X."/>
            <person name="Tian J."/>
            <person name="Zhou Y."/>
            <person name="Sheng Y."/>
            <person name="Liu T."/>
            <person name="Pan Y."/>
            <person name="Xia L."/>
            <person name="Li J."/>
            <person name="Zhao F."/>
            <person name="Cao W."/>
        </authorList>
    </citation>
    <scope>NUCLEOTIDE SEQUENCE</scope>
    <source>
        <strain evidence="1">Dsil-2018</strain>
    </source>
</reference>
<name>A0ACB8DLR6_DERSI</name>
<comment type="caution">
    <text evidence="1">The sequence shown here is derived from an EMBL/GenBank/DDBJ whole genome shotgun (WGS) entry which is preliminary data.</text>
</comment>